<sequence length="338" mass="39425">MSTIRSPVDEYGFQRPDDFDYNSYEHFMTSYLRVLARRASRWQRFVRGTSKVKKSRKVKRFVRKGVPPSYRGQVWMDISGARKRKKKNPGYYQGLLEQELDEIVKNSITTDIDRTFPENIFFGSSQKDLRKNLYNVLYAYALHNPRIGYCQGLNYITGMLILIVKNEDSAFWLLDVMMSKRLPDYYAKDMLGLQVEHEVLAQLVKKKMPQLHAHIEKIGLSYSIFATKWFICLYIDVLPVETVLRIWDCLFYEGSKVLLRVALTLLALHESQLMACEDFPQLCNSMKEITTNPSTMDCHSFMVNCFELPGSLPIRQVKKLRAEALKKLRPPEDDEAKS</sequence>
<dbReference type="InterPro" id="IPR035969">
    <property type="entry name" value="Rab-GAP_TBC_sf"/>
</dbReference>
<dbReference type="KEGG" id="aten:116297983"/>
<dbReference type="GO" id="GO:0005096">
    <property type="term" value="F:GTPase activator activity"/>
    <property type="evidence" value="ECO:0007669"/>
    <property type="project" value="UniProtKB-KW"/>
</dbReference>
<evidence type="ECO:0000256" key="1">
    <source>
        <dbReference type="ARBA" id="ARBA00022468"/>
    </source>
</evidence>
<dbReference type="RefSeq" id="XP_031562167.1">
    <property type="nucleotide sequence ID" value="XM_031706307.1"/>
</dbReference>
<dbReference type="PROSITE" id="PS50086">
    <property type="entry name" value="TBC_RABGAP"/>
    <property type="match status" value="1"/>
</dbReference>
<dbReference type="Gene3D" id="1.10.8.270">
    <property type="entry name" value="putative rabgap domain of human tbc1 domain family member 14 like domains"/>
    <property type="match status" value="1"/>
</dbReference>
<dbReference type="SMART" id="SM00164">
    <property type="entry name" value="TBC"/>
    <property type="match status" value="1"/>
</dbReference>
<accession>A0A6P8IAE3</accession>
<dbReference type="GO" id="GO:0031267">
    <property type="term" value="F:small GTPase binding"/>
    <property type="evidence" value="ECO:0007669"/>
    <property type="project" value="TreeGrafter"/>
</dbReference>
<evidence type="ECO:0000259" key="4">
    <source>
        <dbReference type="PROSITE" id="PS50086"/>
    </source>
</evidence>
<keyword evidence="5" id="KW-1185">Reference proteome</keyword>
<gene>
    <name evidence="6" type="primary">LOC116297983</name>
</gene>
<dbReference type="FunFam" id="1.10.472.80:FF:000029">
    <property type="entry name" value="Growth hormone-regulated TBC protein 1"/>
    <property type="match status" value="1"/>
</dbReference>
<dbReference type="InterPro" id="IPR050302">
    <property type="entry name" value="Rab_GAP_TBC_domain"/>
</dbReference>
<feature type="domain" description="Rab-GAP TBC" evidence="4">
    <location>
        <begin position="65"/>
        <end position="254"/>
    </location>
</feature>
<dbReference type="FunCoup" id="A0A6P8IAE3">
    <property type="interactions" value="69"/>
</dbReference>
<dbReference type="Proteomes" id="UP000515163">
    <property type="component" value="Unplaced"/>
</dbReference>
<dbReference type="Gene3D" id="1.10.472.80">
    <property type="entry name" value="Ypt/Rab-GAP domain of gyp1p, domain 3"/>
    <property type="match status" value="1"/>
</dbReference>
<proteinExistence type="predicted"/>
<dbReference type="AlphaFoldDB" id="A0A6P8IAE3"/>
<dbReference type="Gene3D" id="1.10.10.750">
    <property type="entry name" value="Ypt/Rab-GAP domain of gyp1p, domain 1"/>
    <property type="match status" value="1"/>
</dbReference>
<organism evidence="5 6">
    <name type="scientific">Actinia tenebrosa</name>
    <name type="common">Australian red waratah sea anemone</name>
    <dbReference type="NCBI Taxonomy" id="6105"/>
    <lineage>
        <taxon>Eukaryota</taxon>
        <taxon>Metazoa</taxon>
        <taxon>Cnidaria</taxon>
        <taxon>Anthozoa</taxon>
        <taxon>Hexacorallia</taxon>
        <taxon>Actiniaria</taxon>
        <taxon>Actiniidae</taxon>
        <taxon>Actinia</taxon>
    </lineage>
</organism>
<evidence type="ECO:0000313" key="6">
    <source>
        <dbReference type="RefSeq" id="XP_031562167.1"/>
    </source>
</evidence>
<dbReference type="Pfam" id="PF00566">
    <property type="entry name" value="RabGAP-TBC"/>
    <property type="match status" value="1"/>
</dbReference>
<name>A0A6P8IAE3_ACTTE</name>
<dbReference type="PANTHER" id="PTHR47219:SF10">
    <property type="entry name" value="GROWTH HORMONE-REGULATED TBC PROTEIN 1"/>
    <property type="match status" value="1"/>
</dbReference>
<dbReference type="FunFam" id="1.10.8.270:FF:000016">
    <property type="entry name" value="TBC1 domain family member 2A"/>
    <property type="match status" value="1"/>
</dbReference>
<keyword evidence="1" id="KW-0343">GTPase activation</keyword>
<dbReference type="InterPro" id="IPR000195">
    <property type="entry name" value="Rab-GAP-TBC_dom"/>
</dbReference>
<evidence type="ECO:0000313" key="5">
    <source>
        <dbReference type="Proteomes" id="UP000515163"/>
    </source>
</evidence>
<reference evidence="6" key="1">
    <citation type="submission" date="2025-08" db="UniProtKB">
        <authorList>
            <consortium name="RefSeq"/>
        </authorList>
    </citation>
    <scope>IDENTIFICATION</scope>
    <source>
        <tissue evidence="6">Tentacle</tissue>
    </source>
</reference>
<protein>
    <recommendedName>
        <fullName evidence="3">Growth hormone-regulated TBC protein 1</fullName>
    </recommendedName>
</protein>
<comment type="function">
    <text evidence="2">May act as a GTPase-activating protein for Rab family protein(s).</text>
</comment>
<dbReference type="OrthoDB" id="294251at2759"/>
<dbReference type="InParanoid" id="A0A6P8IAE3"/>
<dbReference type="SUPFAM" id="SSF47923">
    <property type="entry name" value="Ypt/Rab-GAP domain of gyp1p"/>
    <property type="match status" value="2"/>
</dbReference>
<evidence type="ECO:0000256" key="3">
    <source>
        <dbReference type="ARBA" id="ARBA00070878"/>
    </source>
</evidence>
<evidence type="ECO:0000256" key="2">
    <source>
        <dbReference type="ARBA" id="ARBA00043879"/>
    </source>
</evidence>
<dbReference type="GeneID" id="116297983"/>
<dbReference type="PANTHER" id="PTHR47219">
    <property type="entry name" value="RAB GTPASE-ACTIVATING PROTEIN 1-LIKE"/>
    <property type="match status" value="1"/>
</dbReference>